<dbReference type="PANTHER" id="PTHR19957:SF38">
    <property type="entry name" value="LD27581P"/>
    <property type="match status" value="1"/>
</dbReference>
<dbReference type="InterPro" id="IPR045242">
    <property type="entry name" value="Syntaxin"/>
</dbReference>
<feature type="region of interest" description="Disordered" evidence="2">
    <location>
        <begin position="1"/>
        <end position="52"/>
    </location>
</feature>
<name>A0A066VNV6_TILAU</name>
<dbReference type="Gene3D" id="1.20.5.110">
    <property type="match status" value="1"/>
</dbReference>
<dbReference type="InterPro" id="IPR006012">
    <property type="entry name" value="Syntaxin/epimorphin_CS"/>
</dbReference>
<dbReference type="GO" id="GO:0000149">
    <property type="term" value="F:SNARE binding"/>
    <property type="evidence" value="ECO:0007669"/>
    <property type="project" value="TreeGrafter"/>
</dbReference>
<dbReference type="GO" id="GO:0012505">
    <property type="term" value="C:endomembrane system"/>
    <property type="evidence" value="ECO:0007669"/>
    <property type="project" value="TreeGrafter"/>
</dbReference>
<gene>
    <name evidence="5" type="ORF">K437DRAFT_258064</name>
</gene>
<keyword evidence="3" id="KW-1133">Transmembrane helix</keyword>
<evidence type="ECO:0000313" key="6">
    <source>
        <dbReference type="Proteomes" id="UP000027361"/>
    </source>
</evidence>
<dbReference type="STRING" id="1037660.A0A066VNV6"/>
<dbReference type="PROSITE" id="PS50192">
    <property type="entry name" value="T_SNARE"/>
    <property type="match status" value="1"/>
</dbReference>
<dbReference type="Pfam" id="PF05739">
    <property type="entry name" value="SNARE"/>
    <property type="match status" value="1"/>
</dbReference>
<proteinExistence type="inferred from homology"/>
<dbReference type="GO" id="GO:0006906">
    <property type="term" value="P:vesicle fusion"/>
    <property type="evidence" value="ECO:0007669"/>
    <property type="project" value="TreeGrafter"/>
</dbReference>
<feature type="compositionally biased region" description="Low complexity" evidence="2">
    <location>
        <begin position="178"/>
        <end position="193"/>
    </location>
</feature>
<evidence type="ECO:0000256" key="2">
    <source>
        <dbReference type="SAM" id="MobiDB-lite"/>
    </source>
</evidence>
<dbReference type="GO" id="GO:0005484">
    <property type="term" value="F:SNAP receptor activity"/>
    <property type="evidence" value="ECO:0007669"/>
    <property type="project" value="InterPro"/>
</dbReference>
<protein>
    <submittedName>
        <fullName evidence="5">t-SNARE</fullName>
    </submittedName>
</protein>
<organism evidence="5 6">
    <name type="scientific">Tilletiaria anomala (strain ATCC 24038 / CBS 436.72 / UBC 951)</name>
    <dbReference type="NCBI Taxonomy" id="1037660"/>
    <lineage>
        <taxon>Eukaryota</taxon>
        <taxon>Fungi</taxon>
        <taxon>Dikarya</taxon>
        <taxon>Basidiomycota</taxon>
        <taxon>Ustilaginomycotina</taxon>
        <taxon>Exobasidiomycetes</taxon>
        <taxon>Georgefischeriales</taxon>
        <taxon>Tilletiariaceae</taxon>
        <taxon>Tilletiaria</taxon>
    </lineage>
</organism>
<dbReference type="GO" id="GO:0031201">
    <property type="term" value="C:SNARE complex"/>
    <property type="evidence" value="ECO:0007669"/>
    <property type="project" value="TreeGrafter"/>
</dbReference>
<dbReference type="FunFam" id="1.20.5.110:FF:000059">
    <property type="entry name" value="Related to syntaxin 12"/>
    <property type="match status" value="1"/>
</dbReference>
<comment type="caution">
    <text evidence="5">The sequence shown here is derived from an EMBL/GenBank/DDBJ whole genome shotgun (WGS) entry which is preliminary data.</text>
</comment>
<evidence type="ECO:0000256" key="3">
    <source>
        <dbReference type="SAM" id="Phobius"/>
    </source>
</evidence>
<dbReference type="InterPro" id="IPR010989">
    <property type="entry name" value="SNARE"/>
</dbReference>
<dbReference type="InParanoid" id="A0A066VNV6"/>
<dbReference type="FunCoup" id="A0A066VNV6">
    <property type="interactions" value="226"/>
</dbReference>
<dbReference type="OrthoDB" id="364348at2759"/>
<evidence type="ECO:0000259" key="4">
    <source>
        <dbReference type="PROSITE" id="PS50192"/>
    </source>
</evidence>
<feature type="region of interest" description="Disordered" evidence="2">
    <location>
        <begin position="160"/>
        <end position="202"/>
    </location>
</feature>
<dbReference type="Proteomes" id="UP000027361">
    <property type="component" value="Unassembled WGS sequence"/>
</dbReference>
<feature type="transmembrane region" description="Helical" evidence="3">
    <location>
        <begin position="323"/>
        <end position="342"/>
    </location>
</feature>
<dbReference type="SMART" id="SM00397">
    <property type="entry name" value="t_SNARE"/>
    <property type="match status" value="1"/>
</dbReference>
<dbReference type="PANTHER" id="PTHR19957">
    <property type="entry name" value="SYNTAXIN"/>
    <property type="match status" value="1"/>
</dbReference>
<feature type="compositionally biased region" description="Basic and acidic residues" evidence="2">
    <location>
        <begin position="1"/>
        <end position="10"/>
    </location>
</feature>
<dbReference type="Pfam" id="PF14523">
    <property type="entry name" value="Syntaxin_2"/>
    <property type="match status" value="1"/>
</dbReference>
<dbReference type="SUPFAM" id="SSF47661">
    <property type="entry name" value="t-snare proteins"/>
    <property type="match status" value="1"/>
</dbReference>
<comment type="similarity">
    <text evidence="1">Belongs to the syntaxin family.</text>
</comment>
<dbReference type="AlphaFoldDB" id="A0A066VNV6"/>
<dbReference type="OMA" id="RVHNTME"/>
<dbReference type="RefSeq" id="XP_013241913.1">
    <property type="nucleotide sequence ID" value="XM_013386459.1"/>
</dbReference>
<dbReference type="InterPro" id="IPR000727">
    <property type="entry name" value="T_SNARE_dom"/>
</dbReference>
<evidence type="ECO:0000313" key="5">
    <source>
        <dbReference type="EMBL" id="KDN41978.1"/>
    </source>
</evidence>
<dbReference type="PROSITE" id="PS00914">
    <property type="entry name" value="SYNTAXIN"/>
    <property type="match status" value="1"/>
</dbReference>
<dbReference type="InterPro" id="IPR006011">
    <property type="entry name" value="Syntaxin_N"/>
</dbReference>
<dbReference type="CDD" id="cd15840">
    <property type="entry name" value="SNARE_Qa"/>
    <property type="match status" value="1"/>
</dbReference>
<keyword evidence="3" id="KW-0812">Transmembrane</keyword>
<accession>A0A066VNV6</accession>
<dbReference type="Gene3D" id="1.20.58.70">
    <property type="match status" value="1"/>
</dbReference>
<evidence type="ECO:0000256" key="1">
    <source>
        <dbReference type="ARBA" id="ARBA00009063"/>
    </source>
</evidence>
<sequence>MSFQDLERGSSSRPTPASTAPAPARTLGTKVSGGSTLPLYHAPPSAPSEDDQEFKKLADRIGIQIFKINSNVAAIEKLVQLSKRGNSDVQGKGQLDWAQRVHDLNETTRSLVKDSTGDVKSLSRFTAPSSGANHKTKLAVAKLQSDFELALKGFQSAQRLSAERNRDALEGARREAAAKGAAGSAAAQRSLGRSKGTSNKAALESEEAQLVDLGGSQAQQVQGNGSGEEQAQVLVQKPKGPSQSELEFQETLIAEREAEIEEIESGIHELNEIFRDLGHIVQEQGGMIDNIEYNITSIATNTAGADRELVSAHEYQRKAGRRAACLLLIVGVVIAIVLLALLS</sequence>
<feature type="compositionally biased region" description="Basic and acidic residues" evidence="2">
    <location>
        <begin position="161"/>
        <end position="177"/>
    </location>
</feature>
<dbReference type="GO" id="GO:0048278">
    <property type="term" value="P:vesicle docking"/>
    <property type="evidence" value="ECO:0007669"/>
    <property type="project" value="TreeGrafter"/>
</dbReference>
<keyword evidence="3" id="KW-0472">Membrane</keyword>
<dbReference type="GO" id="GO:0006886">
    <property type="term" value="P:intracellular protein transport"/>
    <property type="evidence" value="ECO:0007669"/>
    <property type="project" value="InterPro"/>
</dbReference>
<feature type="domain" description="T-SNARE coiled-coil homology" evidence="4">
    <location>
        <begin position="250"/>
        <end position="312"/>
    </location>
</feature>
<feature type="compositionally biased region" description="Low complexity" evidence="2">
    <location>
        <begin position="11"/>
        <end position="26"/>
    </location>
</feature>
<dbReference type="HOGENOM" id="CLU_059257_2_0_1"/>
<keyword evidence="6" id="KW-1185">Reference proteome</keyword>
<dbReference type="GO" id="GO:0006896">
    <property type="term" value="P:Golgi to vacuole transport"/>
    <property type="evidence" value="ECO:0007669"/>
    <property type="project" value="TreeGrafter"/>
</dbReference>
<dbReference type="EMBL" id="JMSN01000074">
    <property type="protein sequence ID" value="KDN41978.1"/>
    <property type="molecule type" value="Genomic_DNA"/>
</dbReference>
<dbReference type="GeneID" id="25264872"/>
<reference evidence="5 6" key="1">
    <citation type="submission" date="2014-05" db="EMBL/GenBank/DDBJ databases">
        <title>Draft genome sequence of a rare smut relative, Tilletiaria anomala UBC 951.</title>
        <authorList>
            <consortium name="DOE Joint Genome Institute"/>
            <person name="Toome M."/>
            <person name="Kuo A."/>
            <person name="Henrissat B."/>
            <person name="Lipzen A."/>
            <person name="Tritt A."/>
            <person name="Yoshinaga Y."/>
            <person name="Zane M."/>
            <person name="Barry K."/>
            <person name="Grigoriev I.V."/>
            <person name="Spatafora J.W."/>
            <person name="Aimea M.C."/>
        </authorList>
    </citation>
    <scope>NUCLEOTIDE SEQUENCE [LARGE SCALE GENOMIC DNA]</scope>
    <source>
        <strain evidence="5 6">UBC 951</strain>
    </source>
</reference>